<dbReference type="Proteomes" id="UP000275749">
    <property type="component" value="Unassembled WGS sequence"/>
</dbReference>
<dbReference type="SUPFAM" id="SSF53756">
    <property type="entry name" value="UDP-Glycosyltransferase/glycogen phosphorylase"/>
    <property type="match status" value="1"/>
</dbReference>
<dbReference type="AlphaFoldDB" id="A0A3N1ZPW5"/>
<reference evidence="1 2" key="1">
    <citation type="submission" date="2018-11" db="EMBL/GenBank/DDBJ databases">
        <title>Sequencing the genomes of 1000 actinobacteria strains.</title>
        <authorList>
            <person name="Klenk H.-P."/>
        </authorList>
    </citation>
    <scope>NUCLEOTIDE SEQUENCE [LARGE SCALE GENOMIC DNA]</scope>
    <source>
        <strain evidence="1 2">DSM 10546</strain>
    </source>
</reference>
<accession>A0A3N1ZPW5</accession>
<evidence type="ECO:0000313" key="1">
    <source>
        <dbReference type="EMBL" id="ROR52954.1"/>
    </source>
</evidence>
<organism evidence="1 2">
    <name type="scientific">Luteococcus japonicus</name>
    <dbReference type="NCBI Taxonomy" id="33984"/>
    <lineage>
        <taxon>Bacteria</taxon>
        <taxon>Bacillati</taxon>
        <taxon>Actinomycetota</taxon>
        <taxon>Actinomycetes</taxon>
        <taxon>Propionibacteriales</taxon>
        <taxon>Propionibacteriaceae</taxon>
        <taxon>Luteococcus</taxon>
    </lineage>
</organism>
<dbReference type="RefSeq" id="WP_148060425.1">
    <property type="nucleotide sequence ID" value="NZ_RKHG01000001.1"/>
</dbReference>
<name>A0A3N1ZPW5_9ACTN</name>
<dbReference type="EMBL" id="RKHG01000001">
    <property type="protein sequence ID" value="ROR52954.1"/>
    <property type="molecule type" value="Genomic_DNA"/>
</dbReference>
<comment type="caution">
    <text evidence="1">The sequence shown here is derived from an EMBL/GenBank/DDBJ whole genome shotgun (WGS) entry which is preliminary data.</text>
</comment>
<proteinExistence type="predicted"/>
<protein>
    <recommendedName>
        <fullName evidence="3">Glycosyl transferase family 4</fullName>
    </recommendedName>
</protein>
<dbReference type="Gene3D" id="3.40.50.2000">
    <property type="entry name" value="Glycogen Phosphorylase B"/>
    <property type="match status" value="1"/>
</dbReference>
<evidence type="ECO:0000313" key="2">
    <source>
        <dbReference type="Proteomes" id="UP000275749"/>
    </source>
</evidence>
<evidence type="ECO:0008006" key="3">
    <source>
        <dbReference type="Google" id="ProtNLM"/>
    </source>
</evidence>
<gene>
    <name evidence="1" type="ORF">EDD41_0073</name>
</gene>
<sequence length="372" mass="40563">MHNRDTAAPELAVRCVPADHPYVARAIGPHGESHDEVVVLQEITGADGLWWPPALFDPARREAALDGADVVHVHFGVEQVPLHDMLATIDELDRRGIALVVTVHDLRNPHLEEDAHHAERLDLLIREAEVVVTLTASAATEIRRRWGREAVVLPHPHVAPLGRIGGVAGPRGRRRGQGRRPLVGVDLKGLRTNTMHAAELAQVATAVTGCDCDLRVGIHAEVLDGLETRDPDLARLLRGWQAGKGDEAGVTVAPHERYSDDGLLDHLSSLSAVVLPYRFGTHSGYLEACRDVGTAVVARAVGCYHDQHACPTFSLDDIEDTLPGALRVALDGRVEWTATREERRAEAEGVRAAHRRIYRQVATSRRDGSVAQ</sequence>